<reference evidence="6" key="1">
    <citation type="submission" date="2020-01" db="EMBL/GenBank/DDBJ databases">
        <authorList>
            <person name="Meier V. D."/>
            <person name="Meier V D."/>
        </authorList>
    </citation>
    <scope>NUCLEOTIDE SEQUENCE</scope>
    <source>
        <strain evidence="6">HLG_WM_MAG_09</strain>
    </source>
</reference>
<accession>A0A6S6U802</accession>
<gene>
    <name evidence="6" type="ORF">HELGO_WM41469</name>
</gene>
<sequence>MGKIINSSFQPSWWLRSPHFQTIWPSLFRKQADFTPEWERVELDDGDFMDLAWHRRQEADAPIVLIIHGLEGSLESHYANTMLAALHKAGFSSAVLHLRGRGREPNRLPQSYHSGATDDLRLILNHLEQQQQIPKAVIGVSLGGNLLLKYLGEEGGNCPLTTAIAVSVPFQLRACSQRLGKGFAKIYGQYLLRKLHESYHKKFSKVTSPLTIDLKNIKTLWQFDDAITAPLHGFKDAKDYYQQCSSAQFLPKITTPTLIIHSQDDPFMTPEIVPTEKHMSEQVTLELTQHGGHVGFIEGYSDGALKYWLEQRVVSHLQEQLT</sequence>
<dbReference type="AlphaFoldDB" id="A0A6S6U802"/>
<dbReference type="PANTHER" id="PTHR10794:SF94">
    <property type="entry name" value="ESTERASE YHET-RELATED"/>
    <property type="match status" value="1"/>
</dbReference>
<feature type="domain" description="AB hydrolase-1" evidence="5">
    <location>
        <begin position="62"/>
        <end position="299"/>
    </location>
</feature>
<dbReference type="InterPro" id="IPR029058">
    <property type="entry name" value="AB_hydrolase_fold"/>
</dbReference>
<evidence type="ECO:0000256" key="4">
    <source>
        <dbReference type="PIRSR" id="PIRSR005211-1"/>
    </source>
</evidence>
<feature type="active site" description="Charge relay system" evidence="4">
    <location>
        <position position="265"/>
    </location>
</feature>
<dbReference type="InterPro" id="IPR000073">
    <property type="entry name" value="AB_hydrolase_1"/>
</dbReference>
<keyword evidence="3 6" id="KW-0378">Hydrolase</keyword>
<evidence type="ECO:0000256" key="3">
    <source>
        <dbReference type="ARBA" id="ARBA00022801"/>
    </source>
</evidence>
<dbReference type="GO" id="GO:0047372">
    <property type="term" value="F:monoacylglycerol lipase activity"/>
    <property type="evidence" value="ECO:0007669"/>
    <property type="project" value="TreeGrafter"/>
</dbReference>
<name>A0A6S6U802_9GAMM</name>
<evidence type="ECO:0000313" key="6">
    <source>
        <dbReference type="EMBL" id="CAA6822829.1"/>
    </source>
</evidence>
<dbReference type="PIRSF" id="PIRSF005211">
    <property type="entry name" value="Ab_hydro_YheT"/>
    <property type="match status" value="1"/>
</dbReference>
<dbReference type="GO" id="GO:0034338">
    <property type="term" value="F:short-chain carboxylesterase activity"/>
    <property type="evidence" value="ECO:0007669"/>
    <property type="project" value="TreeGrafter"/>
</dbReference>
<feature type="active site" description="Charge relay system" evidence="4">
    <location>
        <position position="293"/>
    </location>
</feature>
<keyword evidence="6" id="KW-0418">Kinase</keyword>
<dbReference type="EMBL" id="CACVAT010000371">
    <property type="protein sequence ID" value="CAA6822829.1"/>
    <property type="molecule type" value="Genomic_DNA"/>
</dbReference>
<dbReference type="PANTHER" id="PTHR10794">
    <property type="entry name" value="ABHYDROLASE DOMAIN-CONTAINING PROTEIN"/>
    <property type="match status" value="1"/>
</dbReference>
<dbReference type="Gene3D" id="3.40.50.1820">
    <property type="entry name" value="alpha/beta hydrolase"/>
    <property type="match status" value="1"/>
</dbReference>
<feature type="active site" description="Charge relay system" evidence="4">
    <location>
        <position position="141"/>
    </location>
</feature>
<dbReference type="NCBIfam" id="NF008218">
    <property type="entry name" value="PRK10985.1"/>
    <property type="match status" value="1"/>
</dbReference>
<dbReference type="InterPro" id="IPR000952">
    <property type="entry name" value="AB_hydrolase_4_CS"/>
</dbReference>
<comment type="similarity">
    <text evidence="1">Belongs to the AB hydrolase superfamily. AB hydrolase 4 family.</text>
</comment>
<evidence type="ECO:0000256" key="1">
    <source>
        <dbReference type="ARBA" id="ARBA00010884"/>
    </source>
</evidence>
<dbReference type="SUPFAM" id="SSF53474">
    <property type="entry name" value="alpha/beta-Hydrolases"/>
    <property type="match status" value="1"/>
</dbReference>
<keyword evidence="2" id="KW-0719">Serine esterase</keyword>
<proteinExistence type="inferred from homology"/>
<dbReference type="GO" id="GO:0016301">
    <property type="term" value="F:kinase activity"/>
    <property type="evidence" value="ECO:0007669"/>
    <property type="project" value="UniProtKB-KW"/>
</dbReference>
<dbReference type="InterPro" id="IPR012020">
    <property type="entry name" value="ABHD4"/>
</dbReference>
<keyword evidence="6" id="KW-0808">Transferase</keyword>
<organism evidence="6">
    <name type="scientific">uncultured Thiotrichaceae bacterium</name>
    <dbReference type="NCBI Taxonomy" id="298394"/>
    <lineage>
        <taxon>Bacteria</taxon>
        <taxon>Pseudomonadati</taxon>
        <taxon>Pseudomonadota</taxon>
        <taxon>Gammaproteobacteria</taxon>
        <taxon>Thiotrichales</taxon>
        <taxon>Thiotrichaceae</taxon>
        <taxon>environmental samples</taxon>
    </lineage>
</organism>
<evidence type="ECO:0000259" key="5">
    <source>
        <dbReference type="Pfam" id="PF00561"/>
    </source>
</evidence>
<protein>
    <submittedName>
        <fullName evidence="6">Hydrolase, alpha/beta fold family functionally coupled to Phosphoribulokinase</fullName>
    </submittedName>
</protein>
<evidence type="ECO:0000256" key="2">
    <source>
        <dbReference type="ARBA" id="ARBA00022487"/>
    </source>
</evidence>
<dbReference type="PROSITE" id="PS01133">
    <property type="entry name" value="UPF0017"/>
    <property type="match status" value="1"/>
</dbReference>
<dbReference type="InterPro" id="IPR050960">
    <property type="entry name" value="AB_hydrolase_4_sf"/>
</dbReference>
<dbReference type="Pfam" id="PF00561">
    <property type="entry name" value="Abhydrolase_1"/>
    <property type="match status" value="1"/>
</dbReference>